<dbReference type="Proteomes" id="UP000308886">
    <property type="component" value="Unassembled WGS sequence"/>
</dbReference>
<protein>
    <submittedName>
        <fullName evidence="1">Uncharacterized protein</fullName>
    </submittedName>
</protein>
<reference evidence="1" key="1">
    <citation type="submission" date="2019-04" db="EMBL/GenBank/DDBJ databases">
        <title>Microbes associate with the intestines of laboratory mice.</title>
        <authorList>
            <person name="Navarre W."/>
            <person name="Wong E."/>
            <person name="Huang K."/>
            <person name="Tropini C."/>
            <person name="Ng K."/>
            <person name="Yu B."/>
        </authorList>
    </citation>
    <scope>NUCLEOTIDE SEQUENCE</scope>
    <source>
        <strain evidence="1">NM73_A23</strain>
    </source>
</reference>
<organism evidence="1 2">
    <name type="scientific">Palleniella muris</name>
    <dbReference type="NCBI Taxonomy" id="3038145"/>
    <lineage>
        <taxon>Bacteria</taxon>
        <taxon>Pseudomonadati</taxon>
        <taxon>Bacteroidota</taxon>
        <taxon>Bacteroidia</taxon>
        <taxon>Bacteroidales</taxon>
        <taxon>Prevotellaceae</taxon>
        <taxon>Palleniella</taxon>
    </lineage>
</organism>
<evidence type="ECO:0000313" key="1">
    <source>
        <dbReference type="EMBL" id="TGX82975.1"/>
    </source>
</evidence>
<comment type="caution">
    <text evidence="1">The sequence shown here is derived from an EMBL/GenBank/DDBJ whole genome shotgun (WGS) entry which is preliminary data.</text>
</comment>
<dbReference type="EMBL" id="SRZC01000006">
    <property type="protein sequence ID" value="TGX82975.1"/>
    <property type="molecule type" value="Genomic_DNA"/>
</dbReference>
<sequence>MANNKLVTLDGISALWSKIKAGFASKTEFDALVKEVAKLDVSIYKIVETLPATGDPKCLYLVPKAESEKGNVYDEYVYIESTKKYEKIGPDGIKIAVDDALSETSENPVKNKVITKEVNDLKETAEDYNAAKESFLRLYNGGTLETSTDDVTLGQCIIGEGDEMYDEAVRIPSATTEKAGVMSAEDKETLESHIDAIKQLQDKVFPLSISVSGGSVYKKGTTQTVTVRWTVKEGDKVITPETVKVNGTEVTNTTTSKAFSGVTANTTYTVEVTNKGVKKSGSTSATFVNPKYFSVVPADFVANAANITGLAGKTEAVQNSKAYTTAAFTQTAQKNMYAYPKAFGALTSITDGKNEFINSYTRSEVTLNGEAYYVYLLNDASSVTNYSLQFK</sequence>
<name>A0AC61QRU3_9BACT</name>
<keyword evidence="2" id="KW-1185">Reference proteome</keyword>
<accession>A0AC61QRU3</accession>
<gene>
    <name evidence="1" type="ORF">E5358_04760</name>
</gene>
<evidence type="ECO:0000313" key="2">
    <source>
        <dbReference type="Proteomes" id="UP000308886"/>
    </source>
</evidence>
<proteinExistence type="predicted"/>